<dbReference type="InterPro" id="IPR050287">
    <property type="entry name" value="MTA/SAH_deaminase"/>
</dbReference>
<proteinExistence type="predicted"/>
<evidence type="ECO:0000313" key="3">
    <source>
        <dbReference type="EMBL" id="ADU66948.1"/>
    </source>
</evidence>
<dbReference type="eggNOG" id="COG0402">
    <property type="taxonomic scope" value="Bacteria"/>
</dbReference>
<dbReference type="EMBL" id="CP002432">
    <property type="protein sequence ID" value="ADU66948.1"/>
    <property type="molecule type" value="Genomic_DNA"/>
</dbReference>
<gene>
    <name evidence="3" type="ordered locus">Selin_2228</name>
</gene>
<accession>E6W3R7</accession>
<dbReference type="STRING" id="653733.Selin_2228"/>
<evidence type="ECO:0000256" key="1">
    <source>
        <dbReference type="ARBA" id="ARBA00022801"/>
    </source>
</evidence>
<dbReference type="InterPro" id="IPR032466">
    <property type="entry name" value="Metal_Hydrolase"/>
</dbReference>
<evidence type="ECO:0000313" key="4">
    <source>
        <dbReference type="Proteomes" id="UP000002572"/>
    </source>
</evidence>
<organism evidence="3 4">
    <name type="scientific">Desulfurispirillum indicum (strain ATCC BAA-1389 / DSM 22839 / S5)</name>
    <dbReference type="NCBI Taxonomy" id="653733"/>
    <lineage>
        <taxon>Bacteria</taxon>
        <taxon>Pseudomonadati</taxon>
        <taxon>Chrysiogenota</taxon>
        <taxon>Chrysiogenia</taxon>
        <taxon>Chrysiogenales</taxon>
        <taxon>Chrysiogenaceae</taxon>
        <taxon>Desulfurispirillum</taxon>
    </lineage>
</organism>
<keyword evidence="1 3" id="KW-0378">Hydrolase</keyword>
<dbReference type="GO" id="GO:0016787">
    <property type="term" value="F:hydrolase activity"/>
    <property type="evidence" value="ECO:0007669"/>
    <property type="project" value="UniProtKB-KW"/>
</dbReference>
<protein>
    <submittedName>
        <fullName evidence="3">Amidohydrolase</fullName>
    </submittedName>
</protein>
<evidence type="ECO:0000259" key="2">
    <source>
        <dbReference type="Pfam" id="PF01979"/>
    </source>
</evidence>
<name>E6W3R7_DESIS</name>
<dbReference type="PANTHER" id="PTHR43794:SF11">
    <property type="entry name" value="AMIDOHYDROLASE-RELATED DOMAIN-CONTAINING PROTEIN"/>
    <property type="match status" value="1"/>
</dbReference>
<keyword evidence="4" id="KW-1185">Reference proteome</keyword>
<dbReference type="SUPFAM" id="SSF51556">
    <property type="entry name" value="Metallo-dependent hydrolases"/>
    <property type="match status" value="1"/>
</dbReference>
<dbReference type="HOGENOM" id="CLU_012358_2_5_0"/>
<dbReference type="Pfam" id="PF01979">
    <property type="entry name" value="Amidohydro_1"/>
    <property type="match status" value="1"/>
</dbReference>
<dbReference type="RefSeq" id="WP_013506824.1">
    <property type="nucleotide sequence ID" value="NC_014836.1"/>
</dbReference>
<dbReference type="KEGG" id="din:Selin_2228"/>
<sequence length="350" mass="38922">MATQIIGATGIFDGRQWVQTVAVRDGVLQPAGGCPADHAIEGVLFPGFVNAHAHLDLYFTLEPGPFYQWVQRLIDKIFHEYDADFSIPLSLKLLRDSGVRYVGDIARRPQADRLQEEIFVRSFYEFIVRYPDISEEGFYSPHSLYTVPHDFLQRFGRENRQRFQIHLAESRDEYEYFIRGNETFYREYLQKFSRERFGQPYRSPVQVLDDLGLLGPLSILVHMGEATGEDLDLVQRAGASVIACPESNRFLGNAVADLRGLEERGIPYGIGTDGKCSRHALDFLEDYHAVAGVVGYESAFRAATSGGAGVIGLGDAYSLYGQPVSRAVVGLGDGVNINRVKSLSDVLAGA</sequence>
<dbReference type="Proteomes" id="UP000002572">
    <property type="component" value="Chromosome"/>
</dbReference>
<dbReference type="InParanoid" id="E6W3R7"/>
<dbReference type="Gene3D" id="3.20.20.140">
    <property type="entry name" value="Metal-dependent hydrolases"/>
    <property type="match status" value="1"/>
</dbReference>
<feature type="domain" description="Amidohydrolase-related" evidence="2">
    <location>
        <begin position="141"/>
        <end position="315"/>
    </location>
</feature>
<dbReference type="InterPro" id="IPR006680">
    <property type="entry name" value="Amidohydro-rel"/>
</dbReference>
<dbReference type="OrthoDB" id="9807210at2"/>
<dbReference type="AlphaFoldDB" id="E6W3R7"/>
<dbReference type="PANTHER" id="PTHR43794">
    <property type="entry name" value="AMINOHYDROLASE SSNA-RELATED"/>
    <property type="match status" value="1"/>
</dbReference>
<reference evidence="3 4" key="1">
    <citation type="submission" date="2010-12" db="EMBL/GenBank/DDBJ databases">
        <title>Complete sequence of Desulfurispirillum indicum S5.</title>
        <authorList>
            <consortium name="US DOE Joint Genome Institute"/>
            <person name="Lucas S."/>
            <person name="Copeland A."/>
            <person name="Lapidus A."/>
            <person name="Cheng J.-F."/>
            <person name="Goodwin L."/>
            <person name="Pitluck S."/>
            <person name="Chertkov O."/>
            <person name="Held B."/>
            <person name="Detter J.C."/>
            <person name="Han C."/>
            <person name="Tapia R."/>
            <person name="Land M."/>
            <person name="Hauser L."/>
            <person name="Kyrpides N."/>
            <person name="Ivanova N."/>
            <person name="Mikhailova N."/>
            <person name="Haggblom M."/>
            <person name="Rauschenbach I."/>
            <person name="Bini E."/>
            <person name="Woyke T."/>
        </authorList>
    </citation>
    <scope>NUCLEOTIDE SEQUENCE [LARGE SCALE GENOMIC DNA]</scope>
    <source>
        <strain evidence="4">ATCC BAA-1389 / DSM 22839 / S5</strain>
    </source>
</reference>